<reference evidence="2" key="1">
    <citation type="submission" date="2016-10" db="EMBL/GenBank/DDBJ databases">
        <authorList>
            <person name="Varghese N."/>
            <person name="Submissions S."/>
        </authorList>
    </citation>
    <scope>NUCLEOTIDE SEQUENCE [LARGE SCALE GENOMIC DNA]</scope>
    <source>
        <strain evidence="2">SP</strain>
    </source>
</reference>
<name>A0A1H3PHU0_9BACI</name>
<dbReference type="AlphaFoldDB" id="A0A1H3PHU0"/>
<dbReference type="Proteomes" id="UP000198935">
    <property type="component" value="Unassembled WGS sequence"/>
</dbReference>
<accession>A0A1H3PHU0</accession>
<evidence type="ECO:0000313" key="1">
    <source>
        <dbReference type="EMBL" id="SDZ00631.1"/>
    </source>
</evidence>
<organism evidence="1 2">
    <name type="scientific">Evansella caseinilytica</name>
    <dbReference type="NCBI Taxonomy" id="1503961"/>
    <lineage>
        <taxon>Bacteria</taxon>
        <taxon>Bacillati</taxon>
        <taxon>Bacillota</taxon>
        <taxon>Bacilli</taxon>
        <taxon>Bacillales</taxon>
        <taxon>Bacillaceae</taxon>
        <taxon>Evansella</taxon>
    </lineage>
</organism>
<proteinExistence type="predicted"/>
<sequence length="42" mass="5039">MKNSTKKKKFKKRLLKDLLKRKWEEVNKLPSREPASQLKTIA</sequence>
<gene>
    <name evidence="1" type="ORF">SAMN05421736_10555</name>
</gene>
<protein>
    <submittedName>
        <fullName evidence="1">Uncharacterized protein</fullName>
    </submittedName>
</protein>
<dbReference type="EMBL" id="FNPI01000005">
    <property type="protein sequence ID" value="SDZ00631.1"/>
    <property type="molecule type" value="Genomic_DNA"/>
</dbReference>
<keyword evidence="2" id="KW-1185">Reference proteome</keyword>
<evidence type="ECO:0000313" key="2">
    <source>
        <dbReference type="Proteomes" id="UP000198935"/>
    </source>
</evidence>